<dbReference type="EMBL" id="MU863651">
    <property type="protein sequence ID" value="KAK4099257.1"/>
    <property type="molecule type" value="Genomic_DNA"/>
</dbReference>
<dbReference type="Proteomes" id="UP001305647">
    <property type="component" value="Unassembled WGS sequence"/>
</dbReference>
<evidence type="ECO:0000313" key="1">
    <source>
        <dbReference type="EMBL" id="KAK4099257.1"/>
    </source>
</evidence>
<accession>A0AAN6PWH7</accession>
<gene>
    <name evidence="1" type="ORF">N658DRAFT_540717</name>
</gene>
<comment type="caution">
    <text evidence="1">The sequence shown here is derived from an EMBL/GenBank/DDBJ whole genome shotgun (WGS) entry which is preliminary data.</text>
</comment>
<keyword evidence="2" id="KW-1185">Reference proteome</keyword>
<reference evidence="1" key="1">
    <citation type="journal article" date="2023" name="Mol. Phylogenet. Evol.">
        <title>Genome-scale phylogeny and comparative genomics of the fungal order Sordariales.</title>
        <authorList>
            <person name="Hensen N."/>
            <person name="Bonometti L."/>
            <person name="Westerberg I."/>
            <person name="Brannstrom I.O."/>
            <person name="Guillou S."/>
            <person name="Cros-Aarteil S."/>
            <person name="Calhoun S."/>
            <person name="Haridas S."/>
            <person name="Kuo A."/>
            <person name="Mondo S."/>
            <person name="Pangilinan J."/>
            <person name="Riley R."/>
            <person name="LaButti K."/>
            <person name="Andreopoulos B."/>
            <person name="Lipzen A."/>
            <person name="Chen C."/>
            <person name="Yan M."/>
            <person name="Daum C."/>
            <person name="Ng V."/>
            <person name="Clum A."/>
            <person name="Steindorff A."/>
            <person name="Ohm R.A."/>
            <person name="Martin F."/>
            <person name="Silar P."/>
            <person name="Natvig D.O."/>
            <person name="Lalanne C."/>
            <person name="Gautier V."/>
            <person name="Ament-Velasquez S.L."/>
            <person name="Kruys A."/>
            <person name="Hutchinson M.I."/>
            <person name="Powell A.J."/>
            <person name="Barry K."/>
            <person name="Miller A.N."/>
            <person name="Grigoriev I.V."/>
            <person name="Debuchy R."/>
            <person name="Gladieux P."/>
            <person name="Hiltunen Thoren M."/>
            <person name="Johannesson H."/>
        </authorList>
    </citation>
    <scope>NUCLEOTIDE SEQUENCE</scope>
    <source>
        <strain evidence="1">CBS 757.83</strain>
    </source>
</reference>
<name>A0AAN6PWH7_9PEZI</name>
<sequence length="178" mass="19469">MDNVANDTESRRRVGHQLIESHIEALPVVPPDGVSVCASCSAISLLAVLSESGHRHSESYHALVALSSRGCPMCSFLVQTLRINAKISTIDQALVFVDPYARNMPICLRARTARSDSMSGDICTLAVTTENLSPRRDDFELIMFALPGTAAANKGVHSRAPFGETEKFQAIERWLEKE</sequence>
<dbReference type="AlphaFoldDB" id="A0AAN6PWH7"/>
<protein>
    <submittedName>
        <fullName evidence="1">Uncharacterized protein</fullName>
    </submittedName>
</protein>
<organism evidence="1 2">
    <name type="scientific">Parathielavia hyrcaniae</name>
    <dbReference type="NCBI Taxonomy" id="113614"/>
    <lineage>
        <taxon>Eukaryota</taxon>
        <taxon>Fungi</taxon>
        <taxon>Dikarya</taxon>
        <taxon>Ascomycota</taxon>
        <taxon>Pezizomycotina</taxon>
        <taxon>Sordariomycetes</taxon>
        <taxon>Sordariomycetidae</taxon>
        <taxon>Sordariales</taxon>
        <taxon>Chaetomiaceae</taxon>
        <taxon>Parathielavia</taxon>
    </lineage>
</organism>
<evidence type="ECO:0000313" key="2">
    <source>
        <dbReference type="Proteomes" id="UP001305647"/>
    </source>
</evidence>
<proteinExistence type="predicted"/>
<reference evidence="1" key="2">
    <citation type="submission" date="2023-05" db="EMBL/GenBank/DDBJ databases">
        <authorList>
            <consortium name="Lawrence Berkeley National Laboratory"/>
            <person name="Steindorff A."/>
            <person name="Hensen N."/>
            <person name="Bonometti L."/>
            <person name="Westerberg I."/>
            <person name="Brannstrom I.O."/>
            <person name="Guillou S."/>
            <person name="Cros-Aarteil S."/>
            <person name="Calhoun S."/>
            <person name="Haridas S."/>
            <person name="Kuo A."/>
            <person name="Mondo S."/>
            <person name="Pangilinan J."/>
            <person name="Riley R."/>
            <person name="Labutti K."/>
            <person name="Andreopoulos B."/>
            <person name="Lipzen A."/>
            <person name="Chen C."/>
            <person name="Yanf M."/>
            <person name="Daum C."/>
            <person name="Ng V."/>
            <person name="Clum A."/>
            <person name="Ohm R."/>
            <person name="Martin F."/>
            <person name="Silar P."/>
            <person name="Natvig D."/>
            <person name="Lalanne C."/>
            <person name="Gautier V."/>
            <person name="Ament-Velasquez S.L."/>
            <person name="Kruys A."/>
            <person name="Hutchinson M.I."/>
            <person name="Powell A.J."/>
            <person name="Barry K."/>
            <person name="Miller A.N."/>
            <person name="Grigoriev I.V."/>
            <person name="Debuchy R."/>
            <person name="Gladieux P."/>
            <person name="Thoren M.H."/>
            <person name="Johannesson H."/>
        </authorList>
    </citation>
    <scope>NUCLEOTIDE SEQUENCE</scope>
    <source>
        <strain evidence="1">CBS 757.83</strain>
    </source>
</reference>